<dbReference type="KEGG" id="pbu:L21SP3_02025"/>
<protein>
    <recommendedName>
        <fullName evidence="4">beta-lactamase</fullName>
        <ecNumber evidence="4">3.5.2.6</ecNumber>
    </recommendedName>
</protein>
<feature type="domain" description="Penicillin-binding protein transpeptidase" evidence="10">
    <location>
        <begin position="340"/>
        <end position="676"/>
    </location>
</feature>
<evidence type="ECO:0000259" key="10">
    <source>
        <dbReference type="Pfam" id="PF00905"/>
    </source>
</evidence>
<evidence type="ECO:0000256" key="7">
    <source>
        <dbReference type="ARBA" id="ARBA00022801"/>
    </source>
</evidence>
<keyword evidence="6" id="KW-0732">Signal</keyword>
<dbReference type="Gene3D" id="3.90.1310.10">
    <property type="entry name" value="Penicillin-binding protein 2a (Domain 2)"/>
    <property type="match status" value="1"/>
</dbReference>
<name>A0A1Q2HRW7_9BACT</name>
<comment type="subcellular location">
    <subcellularLocation>
        <location evidence="2">Membrane</location>
    </subcellularLocation>
</comment>
<keyword evidence="7" id="KW-0378">Hydrolase</keyword>
<dbReference type="InterPro" id="IPR005311">
    <property type="entry name" value="PBP_dimer"/>
</dbReference>
<evidence type="ECO:0000256" key="5">
    <source>
        <dbReference type="ARBA" id="ARBA00022645"/>
    </source>
</evidence>
<dbReference type="RefSeq" id="WP_077541185.1">
    <property type="nucleotide sequence ID" value="NZ_CP019633.1"/>
</dbReference>
<dbReference type="STRING" id="1940790.L21SP3_02025"/>
<evidence type="ECO:0000256" key="2">
    <source>
        <dbReference type="ARBA" id="ARBA00004370"/>
    </source>
</evidence>
<evidence type="ECO:0000256" key="9">
    <source>
        <dbReference type="ARBA" id="ARBA00023251"/>
    </source>
</evidence>
<dbReference type="InterPro" id="IPR036138">
    <property type="entry name" value="PBP_dimer_sf"/>
</dbReference>
<evidence type="ECO:0000256" key="3">
    <source>
        <dbReference type="ARBA" id="ARBA00007898"/>
    </source>
</evidence>
<dbReference type="Gene3D" id="3.40.710.10">
    <property type="entry name" value="DD-peptidase/beta-lactamase superfamily"/>
    <property type="match status" value="1"/>
</dbReference>
<dbReference type="InterPro" id="IPR050515">
    <property type="entry name" value="Beta-lactam/transpept"/>
</dbReference>
<accession>A0A1Q2HRW7</accession>
<evidence type="ECO:0000313" key="12">
    <source>
        <dbReference type="EMBL" id="AQQ10197.1"/>
    </source>
</evidence>
<dbReference type="SUPFAM" id="SSF56519">
    <property type="entry name" value="Penicillin binding protein dimerisation domain"/>
    <property type="match status" value="1"/>
</dbReference>
<organism evidence="12 13">
    <name type="scientific">Sedimentisphaera cyanobacteriorum</name>
    <dbReference type="NCBI Taxonomy" id="1940790"/>
    <lineage>
        <taxon>Bacteria</taxon>
        <taxon>Pseudomonadati</taxon>
        <taxon>Planctomycetota</taxon>
        <taxon>Phycisphaerae</taxon>
        <taxon>Sedimentisphaerales</taxon>
        <taxon>Sedimentisphaeraceae</taxon>
        <taxon>Sedimentisphaera</taxon>
    </lineage>
</organism>
<evidence type="ECO:0000259" key="11">
    <source>
        <dbReference type="Pfam" id="PF03717"/>
    </source>
</evidence>
<dbReference type="PANTHER" id="PTHR30627:SF6">
    <property type="entry name" value="BETA-LACTAMASE YBXI-RELATED"/>
    <property type="match status" value="1"/>
</dbReference>
<keyword evidence="8" id="KW-0472">Membrane</keyword>
<dbReference type="Pfam" id="PF03717">
    <property type="entry name" value="PBP_dimer"/>
    <property type="match status" value="1"/>
</dbReference>
<evidence type="ECO:0000256" key="8">
    <source>
        <dbReference type="ARBA" id="ARBA00023136"/>
    </source>
</evidence>
<reference evidence="13" key="1">
    <citation type="submission" date="2017-02" db="EMBL/GenBank/DDBJ databases">
        <title>Comparative genomics and description of representatives of a novel lineage of planctomycetes thriving in anoxic sediments.</title>
        <authorList>
            <person name="Spring S."/>
            <person name="Bunk B."/>
            <person name="Sproer C."/>
            <person name="Klenk H.-P."/>
        </authorList>
    </citation>
    <scope>NUCLEOTIDE SEQUENCE [LARGE SCALE GENOMIC DNA]</scope>
    <source>
        <strain evidence="13">L21-RPul-D3</strain>
    </source>
</reference>
<dbReference type="PANTHER" id="PTHR30627">
    <property type="entry name" value="PEPTIDOGLYCAN D,D-TRANSPEPTIDASE"/>
    <property type="match status" value="1"/>
</dbReference>
<keyword evidence="5" id="KW-0645">Protease</keyword>
<dbReference type="SUPFAM" id="SSF56601">
    <property type="entry name" value="beta-lactamase/transpeptidase-like"/>
    <property type="match status" value="1"/>
</dbReference>
<dbReference type="GO" id="GO:0071555">
    <property type="term" value="P:cell wall organization"/>
    <property type="evidence" value="ECO:0007669"/>
    <property type="project" value="TreeGrafter"/>
</dbReference>
<evidence type="ECO:0000256" key="1">
    <source>
        <dbReference type="ARBA" id="ARBA00001526"/>
    </source>
</evidence>
<keyword evidence="5" id="KW-0121">Carboxypeptidase</keyword>
<dbReference type="EMBL" id="CP019633">
    <property type="protein sequence ID" value="AQQ10197.1"/>
    <property type="molecule type" value="Genomic_DNA"/>
</dbReference>
<dbReference type="GO" id="GO:0004180">
    <property type="term" value="F:carboxypeptidase activity"/>
    <property type="evidence" value="ECO:0007669"/>
    <property type="project" value="UniProtKB-KW"/>
</dbReference>
<comment type="catalytic activity">
    <reaction evidence="1">
        <text>a beta-lactam + H2O = a substituted beta-amino acid</text>
        <dbReference type="Rhea" id="RHEA:20401"/>
        <dbReference type="ChEBI" id="CHEBI:15377"/>
        <dbReference type="ChEBI" id="CHEBI:35627"/>
        <dbReference type="ChEBI" id="CHEBI:140347"/>
        <dbReference type="EC" id="3.5.2.6"/>
    </reaction>
</comment>
<dbReference type="GO" id="GO:0008658">
    <property type="term" value="F:penicillin binding"/>
    <property type="evidence" value="ECO:0007669"/>
    <property type="project" value="InterPro"/>
</dbReference>
<dbReference type="GO" id="GO:0005886">
    <property type="term" value="C:plasma membrane"/>
    <property type="evidence" value="ECO:0007669"/>
    <property type="project" value="TreeGrafter"/>
</dbReference>
<sequence>MYEGRIKFIVAVFIFLLCITAGRLINLQLVHCEATRDQISRTGVKSAQVLPTVRGSITDRFGEKLAVDSPVFQLMIRYELSRLLDERFWQANAVVRSEDKGVSLEKAREYWEDQLASDIELLDTVLEYAEKYSPAGLEDIKQRISEINDRMWRLRRYFAWRRNFPNSSSISDFDSLPKRERLAKEAFVNDLWEMKKKWFPIADISQDKIYHAQNTLSSNPEVKISTRGRRKYPYGKTASQIIGWVNPSQPDKELFKNDELIRYREKEVAGFAGTERICEPFLRGRRGKIVYRKRDKPPEQKPREFGDNVRLTLDIKLQEKIEKLLNDPLRNPNSDKICNAVVIDARRSEILAAVSQPSFNLQKARQNYNQIISDPNKPSVNKAFEKLYPPGSTIKPLILAAALEEGEVGINETISCSLPADENWPRCWLQRLGSCHDYQFEGEGGNNGRNAIRGSCNVYFTKAAHRLAPLKLQKHLFNSGFGREILCPIDFSLVGWKVENMPSEDRNLPESRGIIWSGYDTPEGRDIEGIPPLSSSERRWFGMGQGNLRVSLLQIANLYASIARDGVFERPVIYSNISEPRRKQDLGWSESTVENVQKGLWMVVNKIHGTAYKQFKGSDLLELDIEIYGKTGSTQNPENALFAGYIEAENSTIAIAVIIEGGQSGARDGAPLGRELFKVIEECGYFD</sequence>
<evidence type="ECO:0000313" key="13">
    <source>
        <dbReference type="Proteomes" id="UP000188273"/>
    </source>
</evidence>
<dbReference type="Pfam" id="PF00905">
    <property type="entry name" value="Transpeptidase"/>
    <property type="match status" value="1"/>
</dbReference>
<evidence type="ECO:0000256" key="4">
    <source>
        <dbReference type="ARBA" id="ARBA00012865"/>
    </source>
</evidence>
<dbReference type="GO" id="GO:0008800">
    <property type="term" value="F:beta-lactamase activity"/>
    <property type="evidence" value="ECO:0007669"/>
    <property type="project" value="UniProtKB-EC"/>
</dbReference>
<dbReference type="GO" id="GO:0046677">
    <property type="term" value="P:response to antibiotic"/>
    <property type="evidence" value="ECO:0007669"/>
    <property type="project" value="UniProtKB-KW"/>
</dbReference>
<gene>
    <name evidence="12" type="primary">pbp</name>
    <name evidence="12" type="ORF">L21SP3_02025</name>
</gene>
<dbReference type="InterPro" id="IPR001460">
    <property type="entry name" value="PCN-bd_Tpept"/>
</dbReference>
<keyword evidence="9" id="KW-0046">Antibiotic resistance</keyword>
<feature type="domain" description="Penicillin-binding protein dimerisation" evidence="11">
    <location>
        <begin position="53"/>
        <end position="293"/>
    </location>
</feature>
<dbReference type="AlphaFoldDB" id="A0A1Q2HRW7"/>
<dbReference type="OrthoDB" id="9804124at2"/>
<evidence type="ECO:0000256" key="6">
    <source>
        <dbReference type="ARBA" id="ARBA00022729"/>
    </source>
</evidence>
<dbReference type="InterPro" id="IPR012338">
    <property type="entry name" value="Beta-lactam/transpept-like"/>
</dbReference>
<keyword evidence="13" id="KW-1185">Reference proteome</keyword>
<proteinExistence type="inferred from homology"/>
<comment type="similarity">
    <text evidence="3">Belongs to the class-D beta-lactamase family.</text>
</comment>
<dbReference type="EC" id="3.5.2.6" evidence="4"/>
<dbReference type="Proteomes" id="UP000188273">
    <property type="component" value="Chromosome"/>
</dbReference>